<dbReference type="GO" id="GO:0006915">
    <property type="term" value="P:apoptotic process"/>
    <property type="evidence" value="ECO:0007669"/>
    <property type="project" value="UniProtKB-KW"/>
</dbReference>
<name>A0AAW1CJX7_9HEMI</name>
<dbReference type="PANTHER" id="PTHR13580">
    <property type="entry name" value="TGF-BETA INDUCED APOPTOSIS PROTEIN"/>
    <property type="match status" value="1"/>
</dbReference>
<accession>A0AAW1CJX7</accession>
<protein>
    <recommendedName>
        <fullName evidence="10">Tesmin/TSO1-like CXC domain-containing protein</fullName>
    </recommendedName>
</protein>
<comment type="similarity">
    <text evidence="2">Belongs to the AXUD1 family.</text>
</comment>
<comment type="subcellular location">
    <subcellularLocation>
        <location evidence="1">Nucleus</location>
    </subcellularLocation>
</comment>
<dbReference type="InterPro" id="IPR031972">
    <property type="entry name" value="CSRNP_N"/>
</dbReference>
<proteinExistence type="inferred from homology"/>
<reference evidence="11 12" key="1">
    <citation type="submission" date="2022-12" db="EMBL/GenBank/DDBJ databases">
        <title>Chromosome-level genome assembly of true bugs.</title>
        <authorList>
            <person name="Ma L."/>
            <person name="Li H."/>
        </authorList>
    </citation>
    <scope>NUCLEOTIDE SEQUENCE [LARGE SCALE GENOMIC DNA]</scope>
    <source>
        <strain evidence="11">Lab_2022b</strain>
    </source>
</reference>
<feature type="region of interest" description="Disordered" evidence="9">
    <location>
        <begin position="1"/>
        <end position="25"/>
    </location>
</feature>
<evidence type="ECO:0000256" key="9">
    <source>
        <dbReference type="SAM" id="MobiDB-lite"/>
    </source>
</evidence>
<dbReference type="GO" id="GO:0000981">
    <property type="term" value="F:DNA-binding transcription factor activity, RNA polymerase II-specific"/>
    <property type="evidence" value="ECO:0007669"/>
    <property type="project" value="TreeGrafter"/>
</dbReference>
<gene>
    <name evidence="11" type="ORF">O3M35_003378</name>
</gene>
<sequence>MSSRKDKPLKSALKKKGNEKKKKKNSVTFGQVDIFHFNRAQGFTAVPSSGGYTLGMKKKHFREETLSVDDHNHGKNIKRLIEEKRRANREDSQISSLNVDISDVRLITEDERVNMLLRAGVKLDHSEKLECEYIQISRMKNGCECTEICVKNSCSCWKSGINCQVDRFNYPCGCSTRGCKNPYGRNNYKTERIQDHFVRTISRLSLHDDDGGNDNHRNNNDQYNNDDSKRTYTARVRRS</sequence>
<evidence type="ECO:0000256" key="5">
    <source>
        <dbReference type="ARBA" id="ARBA00023125"/>
    </source>
</evidence>
<evidence type="ECO:0000313" key="12">
    <source>
        <dbReference type="Proteomes" id="UP001461498"/>
    </source>
</evidence>
<keyword evidence="5" id="KW-0238">DNA-binding</keyword>
<evidence type="ECO:0000256" key="6">
    <source>
        <dbReference type="ARBA" id="ARBA00023159"/>
    </source>
</evidence>
<evidence type="ECO:0000256" key="2">
    <source>
        <dbReference type="ARBA" id="ARBA00008548"/>
    </source>
</evidence>
<feature type="compositionally biased region" description="Basic and acidic residues" evidence="9">
    <location>
        <begin position="208"/>
        <end position="219"/>
    </location>
</feature>
<dbReference type="InterPro" id="IPR023260">
    <property type="entry name" value="Cys/Ser-rich_nuc_prot"/>
</dbReference>
<keyword evidence="12" id="KW-1185">Reference proteome</keyword>
<dbReference type="Proteomes" id="UP001461498">
    <property type="component" value="Unassembled WGS sequence"/>
</dbReference>
<dbReference type="PRINTS" id="PR02031">
    <property type="entry name" value="CYSSERRICHNP"/>
</dbReference>
<keyword evidence="8" id="KW-0539">Nucleus</keyword>
<feature type="region of interest" description="Disordered" evidence="9">
    <location>
        <begin position="208"/>
        <end position="239"/>
    </location>
</feature>
<dbReference type="GO" id="GO:0043565">
    <property type="term" value="F:sequence-specific DNA binding"/>
    <property type="evidence" value="ECO:0007669"/>
    <property type="project" value="TreeGrafter"/>
</dbReference>
<keyword evidence="3" id="KW-0053">Apoptosis</keyword>
<comment type="caution">
    <text evidence="11">The sequence shown here is derived from an EMBL/GenBank/DDBJ whole genome shotgun (WGS) entry which is preliminary data.</text>
</comment>
<dbReference type="PANTHER" id="PTHR13580:SF9">
    <property type="entry name" value="AXIN1 UP-REGULATED 1, ISOFORM A"/>
    <property type="match status" value="1"/>
</dbReference>
<dbReference type="InterPro" id="IPR033467">
    <property type="entry name" value="Tesmin/TSO1-like_CXC"/>
</dbReference>
<feature type="domain" description="Tesmin/TSO1-like CXC" evidence="10">
    <location>
        <begin position="138"/>
        <end position="185"/>
    </location>
</feature>
<evidence type="ECO:0000256" key="4">
    <source>
        <dbReference type="ARBA" id="ARBA00023015"/>
    </source>
</evidence>
<organism evidence="11 12">
    <name type="scientific">Rhynocoris fuscipes</name>
    <dbReference type="NCBI Taxonomy" id="488301"/>
    <lineage>
        <taxon>Eukaryota</taxon>
        <taxon>Metazoa</taxon>
        <taxon>Ecdysozoa</taxon>
        <taxon>Arthropoda</taxon>
        <taxon>Hexapoda</taxon>
        <taxon>Insecta</taxon>
        <taxon>Pterygota</taxon>
        <taxon>Neoptera</taxon>
        <taxon>Paraneoptera</taxon>
        <taxon>Hemiptera</taxon>
        <taxon>Heteroptera</taxon>
        <taxon>Panheteroptera</taxon>
        <taxon>Cimicomorpha</taxon>
        <taxon>Reduviidae</taxon>
        <taxon>Harpactorinae</taxon>
        <taxon>Harpactorini</taxon>
        <taxon>Rhynocoris</taxon>
    </lineage>
</organism>
<keyword evidence="4" id="KW-0805">Transcription regulation</keyword>
<dbReference type="Pfam" id="PF16019">
    <property type="entry name" value="CSRNP_N"/>
    <property type="match status" value="2"/>
</dbReference>
<feature type="compositionally biased region" description="Basic residues" evidence="9">
    <location>
        <begin position="12"/>
        <end position="25"/>
    </location>
</feature>
<evidence type="ECO:0000256" key="8">
    <source>
        <dbReference type="ARBA" id="ARBA00023242"/>
    </source>
</evidence>
<keyword evidence="7" id="KW-0804">Transcription</keyword>
<dbReference type="AlphaFoldDB" id="A0AAW1CJX7"/>
<keyword evidence="6" id="KW-0010">Activator</keyword>
<dbReference type="GO" id="GO:0005634">
    <property type="term" value="C:nucleus"/>
    <property type="evidence" value="ECO:0007669"/>
    <property type="project" value="UniProtKB-SubCell"/>
</dbReference>
<evidence type="ECO:0000256" key="1">
    <source>
        <dbReference type="ARBA" id="ARBA00004123"/>
    </source>
</evidence>
<evidence type="ECO:0000256" key="7">
    <source>
        <dbReference type="ARBA" id="ARBA00023163"/>
    </source>
</evidence>
<dbReference type="EMBL" id="JAPXFL010000012">
    <property type="protein sequence ID" value="KAK9498821.1"/>
    <property type="molecule type" value="Genomic_DNA"/>
</dbReference>
<evidence type="ECO:0000313" key="11">
    <source>
        <dbReference type="EMBL" id="KAK9498821.1"/>
    </source>
</evidence>
<evidence type="ECO:0000259" key="10">
    <source>
        <dbReference type="SMART" id="SM01114"/>
    </source>
</evidence>
<evidence type="ECO:0000256" key="3">
    <source>
        <dbReference type="ARBA" id="ARBA00022703"/>
    </source>
</evidence>
<dbReference type="SMART" id="SM01114">
    <property type="entry name" value="CXC"/>
    <property type="match status" value="1"/>
</dbReference>